<dbReference type="EMBL" id="LAZR01013037">
    <property type="protein sequence ID" value="KKM23870.1"/>
    <property type="molecule type" value="Genomic_DNA"/>
</dbReference>
<evidence type="ECO:0000313" key="1">
    <source>
        <dbReference type="EMBL" id="KKM23870.1"/>
    </source>
</evidence>
<gene>
    <name evidence="1" type="ORF">LCGC14_1610740</name>
</gene>
<name>A0A0F9L8I1_9ZZZZ</name>
<proteinExistence type="predicted"/>
<protein>
    <submittedName>
        <fullName evidence="1">Uncharacterized protein</fullName>
    </submittedName>
</protein>
<reference evidence="1" key="1">
    <citation type="journal article" date="2015" name="Nature">
        <title>Complex archaea that bridge the gap between prokaryotes and eukaryotes.</title>
        <authorList>
            <person name="Spang A."/>
            <person name="Saw J.H."/>
            <person name="Jorgensen S.L."/>
            <person name="Zaremba-Niedzwiedzka K."/>
            <person name="Martijn J."/>
            <person name="Lind A.E."/>
            <person name="van Eijk R."/>
            <person name="Schleper C."/>
            <person name="Guy L."/>
            <person name="Ettema T.J."/>
        </authorList>
    </citation>
    <scope>NUCLEOTIDE SEQUENCE</scope>
</reference>
<organism evidence="1">
    <name type="scientific">marine sediment metagenome</name>
    <dbReference type="NCBI Taxonomy" id="412755"/>
    <lineage>
        <taxon>unclassified sequences</taxon>
        <taxon>metagenomes</taxon>
        <taxon>ecological metagenomes</taxon>
    </lineage>
</organism>
<feature type="non-terminal residue" evidence="1">
    <location>
        <position position="1"/>
    </location>
</feature>
<sequence length="58" mass="7005">QTPFYTWISNQPKPFKFKVSVDNPKDDLDGFTYELSFGFLDKEIYERFKEEFKCITIL</sequence>
<comment type="caution">
    <text evidence="1">The sequence shown here is derived from an EMBL/GenBank/DDBJ whole genome shotgun (WGS) entry which is preliminary data.</text>
</comment>
<dbReference type="AlphaFoldDB" id="A0A0F9L8I1"/>
<accession>A0A0F9L8I1</accession>